<feature type="compositionally biased region" description="Polar residues" evidence="1">
    <location>
        <begin position="1"/>
        <end position="11"/>
    </location>
</feature>
<name>A0A1G7T9K7_9PROT</name>
<keyword evidence="3" id="KW-1185">Reference proteome</keyword>
<dbReference type="Proteomes" id="UP000199415">
    <property type="component" value="Unassembled WGS sequence"/>
</dbReference>
<organism evidence="2 3">
    <name type="scientific">Limimonas halophila</name>
    <dbReference type="NCBI Taxonomy" id="1082479"/>
    <lineage>
        <taxon>Bacteria</taxon>
        <taxon>Pseudomonadati</taxon>
        <taxon>Pseudomonadota</taxon>
        <taxon>Alphaproteobacteria</taxon>
        <taxon>Rhodospirillales</taxon>
        <taxon>Rhodovibrionaceae</taxon>
        <taxon>Limimonas</taxon>
    </lineage>
</organism>
<sequence length="57" mass="6498">MSDQSAGTPARTSPYLLRRRRSLEEVEADRDRDAGPESDKLPDRHERLDNFGLNGSR</sequence>
<evidence type="ECO:0000313" key="2">
    <source>
        <dbReference type="EMBL" id="SDG31309.1"/>
    </source>
</evidence>
<proteinExistence type="predicted"/>
<evidence type="ECO:0000256" key="1">
    <source>
        <dbReference type="SAM" id="MobiDB-lite"/>
    </source>
</evidence>
<protein>
    <submittedName>
        <fullName evidence="2">Uncharacterized protein</fullName>
    </submittedName>
</protein>
<feature type="compositionally biased region" description="Basic and acidic residues" evidence="1">
    <location>
        <begin position="29"/>
        <end position="49"/>
    </location>
</feature>
<gene>
    <name evidence="2" type="ORF">SAMN05216241_108131</name>
</gene>
<evidence type="ECO:0000313" key="3">
    <source>
        <dbReference type="Proteomes" id="UP000199415"/>
    </source>
</evidence>
<feature type="region of interest" description="Disordered" evidence="1">
    <location>
        <begin position="1"/>
        <end position="57"/>
    </location>
</feature>
<dbReference type="AlphaFoldDB" id="A0A1G7T9K7"/>
<dbReference type="RefSeq" id="WP_176758647.1">
    <property type="nucleotide sequence ID" value="NZ_FNCE01000008.1"/>
</dbReference>
<accession>A0A1G7T9K7</accession>
<reference evidence="2 3" key="1">
    <citation type="submission" date="2016-10" db="EMBL/GenBank/DDBJ databases">
        <authorList>
            <person name="de Groot N.N."/>
        </authorList>
    </citation>
    <scope>NUCLEOTIDE SEQUENCE [LARGE SCALE GENOMIC DNA]</scope>
    <source>
        <strain evidence="2 3">DSM 25584</strain>
    </source>
</reference>
<dbReference type="EMBL" id="FNCE01000008">
    <property type="protein sequence ID" value="SDG31309.1"/>
    <property type="molecule type" value="Genomic_DNA"/>
</dbReference>